<gene>
    <name evidence="1" type="ORF">Psuf_010270</name>
</gene>
<keyword evidence="1" id="KW-0808">Transferase</keyword>
<accession>A0A6F8YC56</accession>
<evidence type="ECO:0000313" key="2">
    <source>
        <dbReference type="Proteomes" id="UP000503011"/>
    </source>
</evidence>
<reference evidence="1 2" key="2">
    <citation type="submission" date="2020-03" db="EMBL/GenBank/DDBJ databases">
        <authorList>
            <person name="Ichikawa N."/>
            <person name="Kimura A."/>
            <person name="Kitahashi Y."/>
            <person name="Uohara A."/>
        </authorList>
    </citation>
    <scope>NUCLEOTIDE SEQUENCE [LARGE SCALE GENOMIC DNA]</scope>
    <source>
        <strain evidence="1 2">NBRC 105367</strain>
    </source>
</reference>
<protein>
    <submittedName>
        <fullName evidence="1">Glycosyl transferase</fullName>
    </submittedName>
</protein>
<dbReference type="SUPFAM" id="SSF53756">
    <property type="entry name" value="UDP-Glycosyltransferase/glycogen phosphorylase"/>
    <property type="match status" value="1"/>
</dbReference>
<keyword evidence="2" id="KW-1185">Reference proteome</keyword>
<dbReference type="EMBL" id="AP022871">
    <property type="protein sequence ID" value="BCB83714.1"/>
    <property type="molecule type" value="Genomic_DNA"/>
</dbReference>
<dbReference type="Gene3D" id="3.40.50.2000">
    <property type="entry name" value="Glycogen Phosphorylase B"/>
    <property type="match status" value="1"/>
</dbReference>
<organism evidence="1 2">
    <name type="scientific">Phytohabitans suffuscus</name>
    <dbReference type="NCBI Taxonomy" id="624315"/>
    <lineage>
        <taxon>Bacteria</taxon>
        <taxon>Bacillati</taxon>
        <taxon>Actinomycetota</taxon>
        <taxon>Actinomycetes</taxon>
        <taxon>Micromonosporales</taxon>
        <taxon>Micromonosporaceae</taxon>
    </lineage>
</organism>
<dbReference type="KEGG" id="psuu:Psuf_010270"/>
<reference evidence="1 2" key="1">
    <citation type="submission" date="2020-03" db="EMBL/GenBank/DDBJ databases">
        <title>Whole genome shotgun sequence of Phytohabitans suffuscus NBRC 105367.</title>
        <authorList>
            <person name="Komaki H."/>
            <person name="Tamura T."/>
        </authorList>
    </citation>
    <scope>NUCLEOTIDE SEQUENCE [LARGE SCALE GENOMIC DNA]</scope>
    <source>
        <strain evidence="1 2">NBRC 105367</strain>
    </source>
</reference>
<name>A0A6F8YC56_9ACTN</name>
<evidence type="ECO:0000313" key="1">
    <source>
        <dbReference type="EMBL" id="BCB83714.1"/>
    </source>
</evidence>
<proteinExistence type="predicted"/>
<dbReference type="AlphaFoldDB" id="A0A6F8YC56"/>
<dbReference type="GO" id="GO:0016740">
    <property type="term" value="F:transferase activity"/>
    <property type="evidence" value="ECO:0007669"/>
    <property type="project" value="UniProtKB-KW"/>
</dbReference>
<dbReference type="Proteomes" id="UP000503011">
    <property type="component" value="Chromosome"/>
</dbReference>
<sequence length="395" mass="42137">MTRPRSRRVFFYAAGMTGVGQTVRALRLASYLRELSPDAEILVATGVASGDRLFRSGSWTVTAPVELVDLIGALAEHAAEDRVAALRRAASRRVSALAAAFGADVVVSTTHRGVVGEAGELLRSSRERGCRLVLALRDIYHPPRYALDFRSMSGAEFDAVLVAGRAPTRQWLPDGLLTGGLAPKVRLVGYLRPAGACPRRAPIRHMSLRVRCQVGGGRDGAHLVAAVTNAVASLRRRTGRRVDLFATTGPLMPGAEARALQALEQGDVRIRSWSDDVVAPSTRAPGPDVVVSMAGYNSCVEAAWSRVPRVLVARQDPGDLEQSIRATLFAGWFPTIMATALTDVDGNELSRAIEAAATVRTPTRSCSAPPDLFAEPRHVASALLGADDPLVKGIE</sequence>